<dbReference type="GO" id="GO:0005829">
    <property type="term" value="C:cytosol"/>
    <property type="evidence" value="ECO:0007669"/>
    <property type="project" value="TreeGrafter"/>
</dbReference>
<evidence type="ECO:0000313" key="2">
    <source>
        <dbReference type="EMBL" id="VBB42350.1"/>
    </source>
</evidence>
<dbReference type="AlphaFoldDB" id="A0A653A2W1"/>
<dbReference type="GO" id="GO:0009249">
    <property type="term" value="P:protein lipoylation"/>
    <property type="evidence" value="ECO:0007669"/>
    <property type="project" value="TreeGrafter"/>
</dbReference>
<reference evidence="2" key="1">
    <citation type="submission" date="2018-07" db="EMBL/GenBank/DDBJ databases">
        <authorList>
            <consortium name="Genoscope - CEA"/>
            <person name="William W."/>
        </authorList>
    </citation>
    <scope>NUCLEOTIDE SEQUENCE</scope>
    <source>
        <strain evidence="2">IK1</strain>
    </source>
</reference>
<dbReference type="InterPro" id="IPR002930">
    <property type="entry name" value="GCV_H"/>
</dbReference>
<protein>
    <recommendedName>
        <fullName evidence="3">Glycine cleavage H-protein</fullName>
    </recommendedName>
</protein>
<dbReference type="PANTHER" id="PTHR11715">
    <property type="entry name" value="GLYCINE CLEAVAGE SYSTEM H PROTEIN"/>
    <property type="match status" value="1"/>
</dbReference>
<dbReference type="Gene3D" id="2.40.50.100">
    <property type="match status" value="1"/>
</dbReference>
<dbReference type="SUPFAM" id="SSF51230">
    <property type="entry name" value="Single hybrid motif"/>
    <property type="match status" value="1"/>
</dbReference>
<name>A0A653A2W1_UNCDX</name>
<proteinExistence type="predicted"/>
<gene>
    <name evidence="2" type="ORF">TRIP_B200490</name>
</gene>
<dbReference type="GO" id="GO:0005960">
    <property type="term" value="C:glycine cleavage complex"/>
    <property type="evidence" value="ECO:0007669"/>
    <property type="project" value="InterPro"/>
</dbReference>
<keyword evidence="1" id="KW-0450">Lipoyl</keyword>
<dbReference type="InterPro" id="IPR033753">
    <property type="entry name" value="GCV_H/Fam206"/>
</dbReference>
<sequence>MEKERETGNRLDARRPCKRHVEGYIGYRPCTHDYRCDDCEFEQFFLDHYRVHAVVQPVDTIKIRGFDVPQGYYFHAGHTWVKVEGDQTVRIGLDDFAFKALGPFDRLDVPLIGKEIHQDRPAVTVYRDGHRSAVLSPLSGIVTAVNQDLLEDARAAFDHPYADGWLLTAHATALRSDLKQLMIDQETKRFMRKEVDELFGLIEETLGPMPNDGGDIRGDLYGEAPEIGWDRLSRLVFKA</sequence>
<accession>A0A653A2W1</accession>
<dbReference type="InterPro" id="IPR011053">
    <property type="entry name" value="Single_hybrid_motif"/>
</dbReference>
<dbReference type="GO" id="GO:0019464">
    <property type="term" value="P:glycine decarboxylation via glycine cleavage system"/>
    <property type="evidence" value="ECO:0007669"/>
    <property type="project" value="InterPro"/>
</dbReference>
<evidence type="ECO:0000256" key="1">
    <source>
        <dbReference type="ARBA" id="ARBA00022823"/>
    </source>
</evidence>
<dbReference type="EMBL" id="UPXX01000013">
    <property type="protein sequence ID" value="VBB42350.1"/>
    <property type="molecule type" value="Genomic_DNA"/>
</dbReference>
<organism evidence="2">
    <name type="scientific">Uncultured Desulfatiglans sp</name>
    <dbReference type="NCBI Taxonomy" id="1748965"/>
    <lineage>
        <taxon>Bacteria</taxon>
        <taxon>Pseudomonadati</taxon>
        <taxon>Thermodesulfobacteriota</taxon>
        <taxon>Desulfobacteria</taxon>
        <taxon>Desulfatiglandales</taxon>
        <taxon>Desulfatiglandaceae</taxon>
        <taxon>Desulfatiglans</taxon>
        <taxon>environmental samples</taxon>
    </lineage>
</organism>
<dbReference type="PANTHER" id="PTHR11715:SF3">
    <property type="entry name" value="GLYCINE CLEAVAGE SYSTEM H PROTEIN-RELATED"/>
    <property type="match status" value="1"/>
</dbReference>
<evidence type="ECO:0008006" key="3">
    <source>
        <dbReference type="Google" id="ProtNLM"/>
    </source>
</evidence>
<dbReference type="CDD" id="cd06848">
    <property type="entry name" value="GCS_H"/>
    <property type="match status" value="1"/>
</dbReference>
<dbReference type="Pfam" id="PF01597">
    <property type="entry name" value="GCV_H"/>
    <property type="match status" value="1"/>
</dbReference>